<protein>
    <recommendedName>
        <fullName evidence="3">Prophage helix-turn-helix protein</fullName>
    </recommendedName>
</protein>
<dbReference type="Proteomes" id="UP000239236">
    <property type="component" value="Unassembled WGS sequence"/>
</dbReference>
<proteinExistence type="predicted"/>
<dbReference type="SUPFAM" id="SSF47413">
    <property type="entry name" value="lambda repressor-like DNA-binding domains"/>
    <property type="match status" value="1"/>
</dbReference>
<evidence type="ECO:0000313" key="1">
    <source>
        <dbReference type="EMBL" id="PRT35445.1"/>
    </source>
</evidence>
<dbReference type="InterPro" id="IPR047705">
    <property type="entry name" value="AimR-like"/>
</dbReference>
<evidence type="ECO:0008006" key="3">
    <source>
        <dbReference type="Google" id="ProtNLM"/>
    </source>
</evidence>
<sequence>MNKTSAIDLLQNISMKLEAIGISHRKLSDILNISHTTVNKMFSGEREFEFMSLVRTLRILHPNQEECEVRRKQICYFIENTQMSPKNIRIAIECLNLLGEYELQKFLIEKAKKSTDRINRPLAPYYELLCKRNEYVISRDEFHTSVETLRKNNKMTYKEVKIISDFSLIYSFLDFSNYRMVSKYTQDLMEFINEIKRDNLSYSFLLRKKEMEASVNHRSNNLEETRKLCLELTNDDRNIYDGMRANAFLMIGESYALTDWKKAKLYFMKSLAELKFPSNQRTLLRKKLIQNTIDFWKIYHGEDLELMNPFLPEEKAFLYIKLGKLEEAKEILFKIMHERGLSPFQKYYLGLATGEKKYLEESIADFERKGDFFYISLPRMALKCYNNGIHKGGENIEVKHH</sequence>
<dbReference type="NCBIfam" id="NF038310">
    <property type="entry name" value="lysogeny_AimR"/>
    <property type="match status" value="1"/>
</dbReference>
<gene>
    <name evidence="1" type="ORF">C6357_28655</name>
</gene>
<name>A0ABX5DNR7_9BACI</name>
<dbReference type="RefSeq" id="WP_106102748.1">
    <property type="nucleotide sequence ID" value="NZ_JASDBY010000038.1"/>
</dbReference>
<organism evidence="1 2">
    <name type="scientific">Bacillus wiedmannii</name>
    <dbReference type="NCBI Taxonomy" id="1890302"/>
    <lineage>
        <taxon>Bacteria</taxon>
        <taxon>Bacillati</taxon>
        <taxon>Bacillota</taxon>
        <taxon>Bacilli</taxon>
        <taxon>Bacillales</taxon>
        <taxon>Bacillaceae</taxon>
        <taxon>Bacillus</taxon>
        <taxon>Bacillus cereus group</taxon>
    </lineage>
</organism>
<keyword evidence="2" id="KW-1185">Reference proteome</keyword>
<dbReference type="EMBL" id="PVRR01000015">
    <property type="protein sequence ID" value="PRT35445.1"/>
    <property type="molecule type" value="Genomic_DNA"/>
</dbReference>
<dbReference type="Pfam" id="PF22871">
    <property type="entry name" value="AimR"/>
    <property type="match status" value="1"/>
</dbReference>
<accession>A0ABX5DNR7</accession>
<evidence type="ECO:0000313" key="2">
    <source>
        <dbReference type="Proteomes" id="UP000239236"/>
    </source>
</evidence>
<reference evidence="1 2" key="1">
    <citation type="submission" date="2018-03" db="EMBL/GenBank/DDBJ databases">
        <title>Genotypic and phenotypic analysis of antagonistic Bacillus spp. isolated from rhizosphere soil of plants in Tibet.</title>
        <authorList>
            <person name="Borriss R."/>
            <person name="Lasch P."/>
            <person name="Wu L."/>
            <person name="Wu H."/>
            <person name="Gao X."/>
        </authorList>
    </citation>
    <scope>NUCLEOTIDE SEQUENCE [LARGE SCALE GENOMIC DNA]</scope>
    <source>
        <strain evidence="1 2">NMSW16</strain>
    </source>
</reference>
<comment type="caution">
    <text evidence="1">The sequence shown here is derived from an EMBL/GenBank/DDBJ whole genome shotgun (WGS) entry which is preliminary data.</text>
</comment>
<dbReference type="InterPro" id="IPR010982">
    <property type="entry name" value="Lambda_DNA-bd_dom_sf"/>
</dbReference>